<feature type="signal peptide" evidence="3">
    <location>
        <begin position="1"/>
        <end position="27"/>
    </location>
</feature>
<dbReference type="EMBL" id="JACXZS010000008">
    <property type="protein sequence ID" value="MBD3942632.1"/>
    <property type="molecule type" value="Genomic_DNA"/>
</dbReference>
<evidence type="ECO:0000313" key="5">
    <source>
        <dbReference type="EMBL" id="MBD3942632.1"/>
    </source>
</evidence>
<comment type="caution">
    <text evidence="5">The sequence shown here is derived from an EMBL/GenBank/DDBJ whole genome shotgun (WGS) entry which is preliminary data.</text>
</comment>
<protein>
    <submittedName>
        <fullName evidence="5">ABC transporter substrate-binding protein</fullName>
    </submittedName>
</protein>
<accession>A0ABR8NQB5</accession>
<keyword evidence="2 3" id="KW-0732">Signal</keyword>
<dbReference type="SUPFAM" id="SSF53822">
    <property type="entry name" value="Periplasmic binding protein-like I"/>
    <property type="match status" value="1"/>
</dbReference>
<dbReference type="RefSeq" id="WP_191172239.1">
    <property type="nucleotide sequence ID" value="NZ_JACXZS010000008.1"/>
</dbReference>
<gene>
    <name evidence="5" type="ORF">IF188_13080</name>
</gene>
<dbReference type="Pfam" id="PF13458">
    <property type="entry name" value="Peripla_BP_6"/>
    <property type="match status" value="1"/>
</dbReference>
<dbReference type="CDD" id="cd06346">
    <property type="entry name" value="PBP1_ABC_ligand_binding-like"/>
    <property type="match status" value="1"/>
</dbReference>
<evidence type="ECO:0000256" key="1">
    <source>
        <dbReference type="ARBA" id="ARBA00010062"/>
    </source>
</evidence>
<dbReference type="InterPro" id="IPR028081">
    <property type="entry name" value="Leu-bd"/>
</dbReference>
<dbReference type="PANTHER" id="PTHR30483:SF6">
    <property type="entry name" value="PERIPLASMIC BINDING PROTEIN OF ABC TRANSPORTER FOR NATURAL AMINO ACIDS"/>
    <property type="match status" value="1"/>
</dbReference>
<feature type="chain" id="PRO_5047485055" evidence="3">
    <location>
        <begin position="28"/>
        <end position="427"/>
    </location>
</feature>
<dbReference type="PROSITE" id="PS51257">
    <property type="entry name" value="PROKAR_LIPOPROTEIN"/>
    <property type="match status" value="1"/>
</dbReference>
<evidence type="ECO:0000259" key="4">
    <source>
        <dbReference type="Pfam" id="PF13458"/>
    </source>
</evidence>
<dbReference type="PANTHER" id="PTHR30483">
    <property type="entry name" value="LEUCINE-SPECIFIC-BINDING PROTEIN"/>
    <property type="match status" value="1"/>
</dbReference>
<evidence type="ECO:0000313" key="6">
    <source>
        <dbReference type="Proteomes" id="UP000598426"/>
    </source>
</evidence>
<organism evidence="5 6">
    <name type="scientific">Microbacterium helvum</name>
    <dbReference type="NCBI Taxonomy" id="2773713"/>
    <lineage>
        <taxon>Bacteria</taxon>
        <taxon>Bacillati</taxon>
        <taxon>Actinomycetota</taxon>
        <taxon>Actinomycetes</taxon>
        <taxon>Micrococcales</taxon>
        <taxon>Microbacteriaceae</taxon>
        <taxon>Microbacterium</taxon>
    </lineage>
</organism>
<proteinExistence type="inferred from homology"/>
<dbReference type="InterPro" id="IPR051010">
    <property type="entry name" value="BCAA_transport"/>
</dbReference>
<evidence type="ECO:0000256" key="2">
    <source>
        <dbReference type="ARBA" id="ARBA00022729"/>
    </source>
</evidence>
<dbReference type="Proteomes" id="UP000598426">
    <property type="component" value="Unassembled WGS sequence"/>
</dbReference>
<sequence length="427" mass="44313">MSVFTRSRRSTVLGAIALVGASAVVLAGCASGGSGDDGGDTSTPEARDLTLKIGTILPDTGTLAFLGPPEEAGVGLAVDDINEAAKGIEVGPVVWGDSGDTDNKAYATTIQKLISEKVDAAIGAASSGVTKLFLDDAVAAGILTFSPANTSLDFTNWDDNNLYWRTAPADTLQGEVLGNVVAEDGHENVAVLYQNDSYGTGLNKVFQDTFTGSGGKIVAEQSYNTGDTNFDAQISAILASNPDAIALITFDEIYTIGPALIAAGYPAKDLYLVDGNLKNFGSDEKWPAGVSMEGAKGTSPAGPKPDEDFQKRLNDWWVADGNAELKDYTYSNESYDAVVLIALAALAANSTDSADIAGKLQEVSGGSGDGEKCTSFADCADLILDGKTANYDGYSGPITFDEHGDPTEATIGVFQYGADNLTTRIDL</sequence>
<evidence type="ECO:0000256" key="3">
    <source>
        <dbReference type="SAM" id="SignalP"/>
    </source>
</evidence>
<reference evidence="5 6" key="1">
    <citation type="submission" date="2020-09" db="EMBL/GenBank/DDBJ databases">
        <title>Isolation and identification of active actinomycetes.</title>
        <authorList>
            <person name="Li X."/>
        </authorList>
    </citation>
    <scope>NUCLEOTIDE SEQUENCE [LARGE SCALE GENOMIC DNA]</scope>
    <source>
        <strain evidence="5 6">NEAU-LLC</strain>
    </source>
</reference>
<dbReference type="InterPro" id="IPR028082">
    <property type="entry name" value="Peripla_BP_I"/>
</dbReference>
<keyword evidence="6" id="KW-1185">Reference proteome</keyword>
<comment type="similarity">
    <text evidence="1">Belongs to the leucine-binding protein family.</text>
</comment>
<name>A0ABR8NQB5_9MICO</name>
<dbReference type="Gene3D" id="3.40.50.2300">
    <property type="match status" value="2"/>
</dbReference>
<feature type="domain" description="Leucine-binding protein" evidence="4">
    <location>
        <begin position="50"/>
        <end position="364"/>
    </location>
</feature>